<accession>A0A0B7MVX7</accession>
<sequence>MHYTLLYAGILVTMTFTAFADISDFFEDTLGESNAGVLDAVVSKQFAESVVRTIPASTSQRQPASDSQVISADYYRAVPANYPQVVPPNYPQAAPANFPQAIPTYYRPSTDDLVPSSFSPNIQYTPYRVSESTIGKVKESNDVKEKEEEEDEEEEDEEEEDEEEFDADDLVTRRRRR</sequence>
<feature type="chain" id="PRO_5002120085" evidence="2">
    <location>
        <begin position="21"/>
        <end position="177"/>
    </location>
</feature>
<keyword evidence="4" id="KW-1185">Reference proteome</keyword>
<reference evidence="3 4" key="1">
    <citation type="submission" date="2014-09" db="EMBL/GenBank/DDBJ databases">
        <authorList>
            <person name="Ellenberger Sabrina"/>
        </authorList>
    </citation>
    <scope>NUCLEOTIDE SEQUENCE [LARGE SCALE GENOMIC DNA]</scope>
    <source>
        <strain evidence="3 4">CBS 412.66</strain>
    </source>
</reference>
<dbReference type="EMBL" id="LN723314">
    <property type="protein sequence ID" value="CEP10231.1"/>
    <property type="molecule type" value="Genomic_DNA"/>
</dbReference>
<dbReference type="Proteomes" id="UP000054107">
    <property type="component" value="Unassembled WGS sequence"/>
</dbReference>
<name>A0A0B7MVX7_9FUNG</name>
<keyword evidence="2" id="KW-0732">Signal</keyword>
<dbReference type="AlphaFoldDB" id="A0A0B7MVX7"/>
<feature type="region of interest" description="Disordered" evidence="1">
    <location>
        <begin position="129"/>
        <end position="177"/>
    </location>
</feature>
<dbReference type="OrthoDB" id="10457732at2759"/>
<proteinExistence type="predicted"/>
<feature type="compositionally biased region" description="Acidic residues" evidence="1">
    <location>
        <begin position="147"/>
        <end position="169"/>
    </location>
</feature>
<feature type="compositionally biased region" description="Basic and acidic residues" evidence="1">
    <location>
        <begin position="136"/>
        <end position="146"/>
    </location>
</feature>
<gene>
    <name evidence="3" type="primary">PARPA_03868.1 scaffold 9853</name>
</gene>
<evidence type="ECO:0000256" key="1">
    <source>
        <dbReference type="SAM" id="MobiDB-lite"/>
    </source>
</evidence>
<evidence type="ECO:0000313" key="4">
    <source>
        <dbReference type="Proteomes" id="UP000054107"/>
    </source>
</evidence>
<protein>
    <submittedName>
        <fullName evidence="3">Uncharacterized protein</fullName>
    </submittedName>
</protein>
<evidence type="ECO:0000256" key="2">
    <source>
        <dbReference type="SAM" id="SignalP"/>
    </source>
</evidence>
<feature type="signal peptide" evidence="2">
    <location>
        <begin position="1"/>
        <end position="20"/>
    </location>
</feature>
<organism evidence="3 4">
    <name type="scientific">Parasitella parasitica</name>
    <dbReference type="NCBI Taxonomy" id="35722"/>
    <lineage>
        <taxon>Eukaryota</taxon>
        <taxon>Fungi</taxon>
        <taxon>Fungi incertae sedis</taxon>
        <taxon>Mucoromycota</taxon>
        <taxon>Mucoromycotina</taxon>
        <taxon>Mucoromycetes</taxon>
        <taxon>Mucorales</taxon>
        <taxon>Mucorineae</taxon>
        <taxon>Mucoraceae</taxon>
        <taxon>Parasitella</taxon>
    </lineage>
</organism>
<evidence type="ECO:0000313" key="3">
    <source>
        <dbReference type="EMBL" id="CEP10231.1"/>
    </source>
</evidence>